<feature type="region of interest" description="Disordered" evidence="1">
    <location>
        <begin position="20"/>
        <end position="39"/>
    </location>
</feature>
<accession>A0A0E0AZL7</accession>
<dbReference type="Gramene" id="OGLUM09G01320.1">
    <property type="protein sequence ID" value="OGLUM09G01320.1"/>
    <property type="gene ID" value="OGLUM09G01320"/>
</dbReference>
<keyword evidence="3" id="KW-1185">Reference proteome</keyword>
<evidence type="ECO:0000256" key="1">
    <source>
        <dbReference type="SAM" id="MobiDB-lite"/>
    </source>
</evidence>
<feature type="compositionally biased region" description="Low complexity" evidence="1">
    <location>
        <begin position="20"/>
        <end position="31"/>
    </location>
</feature>
<dbReference type="AlphaFoldDB" id="A0A0E0AZL7"/>
<organism evidence="2">
    <name type="scientific">Oryza glumipatula</name>
    <dbReference type="NCBI Taxonomy" id="40148"/>
    <lineage>
        <taxon>Eukaryota</taxon>
        <taxon>Viridiplantae</taxon>
        <taxon>Streptophyta</taxon>
        <taxon>Embryophyta</taxon>
        <taxon>Tracheophyta</taxon>
        <taxon>Spermatophyta</taxon>
        <taxon>Magnoliopsida</taxon>
        <taxon>Liliopsida</taxon>
        <taxon>Poales</taxon>
        <taxon>Poaceae</taxon>
        <taxon>BOP clade</taxon>
        <taxon>Oryzoideae</taxon>
        <taxon>Oryzeae</taxon>
        <taxon>Oryzinae</taxon>
        <taxon>Oryza</taxon>
    </lineage>
</organism>
<evidence type="ECO:0000313" key="2">
    <source>
        <dbReference type="EnsemblPlants" id="OGLUM09G01320.1"/>
    </source>
</evidence>
<dbReference type="Proteomes" id="UP000026961">
    <property type="component" value="Chromosome 9"/>
</dbReference>
<dbReference type="HOGENOM" id="CLU_2726315_0_0_1"/>
<protein>
    <submittedName>
        <fullName evidence="2">Uncharacterized protein</fullName>
    </submittedName>
</protein>
<name>A0A0E0AZL7_9ORYZ</name>
<sequence length="72" mass="7755">MPTRISCGGTVLRFLFDSSSPSCSLSTHTSPQSQEIKPIPRNTDLATGALERGHTVVNAQPWDHVAIPVALR</sequence>
<evidence type="ECO:0000313" key="3">
    <source>
        <dbReference type="Proteomes" id="UP000026961"/>
    </source>
</evidence>
<proteinExistence type="predicted"/>
<reference evidence="2" key="1">
    <citation type="submission" date="2015-04" db="UniProtKB">
        <authorList>
            <consortium name="EnsemblPlants"/>
        </authorList>
    </citation>
    <scope>IDENTIFICATION</scope>
</reference>
<reference evidence="2" key="2">
    <citation type="submission" date="2018-05" db="EMBL/GenBank/DDBJ databases">
        <title>OgluRS3 (Oryza glumaepatula Reference Sequence Version 3).</title>
        <authorList>
            <person name="Zhang J."/>
            <person name="Kudrna D."/>
            <person name="Lee S."/>
            <person name="Talag J."/>
            <person name="Welchert J."/>
            <person name="Wing R.A."/>
        </authorList>
    </citation>
    <scope>NUCLEOTIDE SEQUENCE [LARGE SCALE GENOMIC DNA]</scope>
</reference>
<dbReference type="EnsemblPlants" id="OGLUM09G01320.1">
    <property type="protein sequence ID" value="OGLUM09G01320.1"/>
    <property type="gene ID" value="OGLUM09G01320"/>
</dbReference>